<dbReference type="AlphaFoldDB" id="A0A2P7U2Q9"/>
<dbReference type="OrthoDB" id="9801938at2"/>
<keyword evidence="3 4" id="KW-0067">ATP-binding</keyword>
<gene>
    <name evidence="6" type="ORF">C7N83_01590</name>
</gene>
<dbReference type="PANTHER" id="PTHR23407">
    <property type="entry name" value="ATPASE INHIBITOR/5-FORMYLTETRAHYDROFOLATE CYCLO-LIGASE"/>
    <property type="match status" value="1"/>
</dbReference>
<dbReference type="GO" id="GO:0005524">
    <property type="term" value="F:ATP binding"/>
    <property type="evidence" value="ECO:0007669"/>
    <property type="project" value="UniProtKB-KW"/>
</dbReference>
<dbReference type="GO" id="GO:0035999">
    <property type="term" value="P:tetrahydrofolate interconversion"/>
    <property type="evidence" value="ECO:0007669"/>
    <property type="project" value="TreeGrafter"/>
</dbReference>
<evidence type="ECO:0000313" key="7">
    <source>
        <dbReference type="Proteomes" id="UP000241868"/>
    </source>
</evidence>
<dbReference type="InterPro" id="IPR024185">
    <property type="entry name" value="FTHF_cligase-like_sf"/>
</dbReference>
<dbReference type="PANTHER" id="PTHR23407:SF1">
    <property type="entry name" value="5-FORMYLTETRAHYDROFOLATE CYCLO-LIGASE"/>
    <property type="match status" value="1"/>
</dbReference>
<dbReference type="GO" id="GO:0030272">
    <property type="term" value="F:5-formyltetrahydrofolate cyclo-ligase activity"/>
    <property type="evidence" value="ECO:0007669"/>
    <property type="project" value="UniProtKB-EC"/>
</dbReference>
<dbReference type="Pfam" id="PF01812">
    <property type="entry name" value="5-FTHF_cyc-lig"/>
    <property type="match status" value="1"/>
</dbReference>
<evidence type="ECO:0000256" key="3">
    <source>
        <dbReference type="ARBA" id="ARBA00022840"/>
    </source>
</evidence>
<evidence type="ECO:0000256" key="2">
    <source>
        <dbReference type="ARBA" id="ARBA00022741"/>
    </source>
</evidence>
<dbReference type="EC" id="6.3.3.2" evidence="5"/>
<reference evidence="6 7" key="1">
    <citation type="submission" date="2018-03" db="EMBL/GenBank/DDBJ databases">
        <title>Neisseria weixii sp. nov., isolated from the intestinal contents of Tibetan Plateau pika (Ochotona curzoniae) in Yushu, Qinghai Province, China.</title>
        <authorList>
            <person name="Gui Z."/>
        </authorList>
    </citation>
    <scope>NUCLEOTIDE SEQUENCE [LARGE SCALE GENOMIC DNA]</scope>
    <source>
        <strain evidence="6 7">ATCC 51483</strain>
    </source>
</reference>
<keyword evidence="7" id="KW-1185">Reference proteome</keyword>
<name>A0A2P7U2Q9_9NEIS</name>
<feature type="binding site" evidence="4">
    <location>
        <position position="54"/>
    </location>
    <ligand>
        <name>substrate</name>
    </ligand>
</feature>
<dbReference type="PIRSF" id="PIRSF006806">
    <property type="entry name" value="FTHF_cligase"/>
    <property type="match status" value="1"/>
</dbReference>
<dbReference type="NCBIfam" id="TIGR02727">
    <property type="entry name" value="MTHFS_bact"/>
    <property type="match status" value="1"/>
</dbReference>
<protein>
    <recommendedName>
        <fullName evidence="5">5-formyltetrahydrofolate cyclo-ligase</fullName>
        <ecNumber evidence="5">6.3.3.2</ecNumber>
    </recommendedName>
</protein>
<dbReference type="RefSeq" id="WP_106740129.1">
    <property type="nucleotide sequence ID" value="NZ_PXYY01000005.1"/>
</dbReference>
<evidence type="ECO:0000313" key="6">
    <source>
        <dbReference type="EMBL" id="PSJ81260.1"/>
    </source>
</evidence>
<comment type="cofactor">
    <cofactor evidence="5">
        <name>Mg(2+)</name>
        <dbReference type="ChEBI" id="CHEBI:18420"/>
    </cofactor>
</comment>
<comment type="caution">
    <text evidence="6">The sequence shown here is derived from an EMBL/GenBank/DDBJ whole genome shotgun (WGS) entry which is preliminary data.</text>
</comment>
<evidence type="ECO:0000256" key="5">
    <source>
        <dbReference type="RuleBase" id="RU361279"/>
    </source>
</evidence>
<dbReference type="GO" id="GO:0046872">
    <property type="term" value="F:metal ion binding"/>
    <property type="evidence" value="ECO:0007669"/>
    <property type="project" value="UniProtKB-KW"/>
</dbReference>
<keyword evidence="5" id="KW-0479">Metal-binding</keyword>
<dbReference type="InterPro" id="IPR002698">
    <property type="entry name" value="FTHF_cligase"/>
</dbReference>
<accession>A0A2P7U2Q9</accession>
<comment type="catalytic activity">
    <reaction evidence="5">
        <text>(6S)-5-formyl-5,6,7,8-tetrahydrofolate + ATP = (6R)-5,10-methenyltetrahydrofolate + ADP + phosphate</text>
        <dbReference type="Rhea" id="RHEA:10488"/>
        <dbReference type="ChEBI" id="CHEBI:30616"/>
        <dbReference type="ChEBI" id="CHEBI:43474"/>
        <dbReference type="ChEBI" id="CHEBI:57455"/>
        <dbReference type="ChEBI" id="CHEBI:57457"/>
        <dbReference type="ChEBI" id="CHEBI:456216"/>
        <dbReference type="EC" id="6.3.3.2"/>
    </reaction>
</comment>
<dbReference type="GO" id="GO:0009396">
    <property type="term" value="P:folic acid-containing compound biosynthetic process"/>
    <property type="evidence" value="ECO:0007669"/>
    <property type="project" value="TreeGrafter"/>
</dbReference>
<dbReference type="Gene3D" id="3.40.50.10420">
    <property type="entry name" value="NagB/RpiA/CoA transferase-like"/>
    <property type="match status" value="1"/>
</dbReference>
<keyword evidence="6" id="KW-0436">Ligase</keyword>
<comment type="similarity">
    <text evidence="1 5">Belongs to the 5-formyltetrahydrofolate cyclo-ligase family.</text>
</comment>
<evidence type="ECO:0000256" key="1">
    <source>
        <dbReference type="ARBA" id="ARBA00010638"/>
    </source>
</evidence>
<dbReference type="InterPro" id="IPR037171">
    <property type="entry name" value="NagB/RpiA_transferase-like"/>
</dbReference>
<proteinExistence type="inferred from homology"/>
<evidence type="ECO:0000256" key="4">
    <source>
        <dbReference type="PIRSR" id="PIRSR006806-1"/>
    </source>
</evidence>
<dbReference type="EMBL" id="PXYY01000005">
    <property type="protein sequence ID" value="PSJ81260.1"/>
    <property type="molecule type" value="Genomic_DNA"/>
</dbReference>
<feature type="binding site" evidence="4">
    <location>
        <begin position="5"/>
        <end position="9"/>
    </location>
    <ligand>
        <name>ATP</name>
        <dbReference type="ChEBI" id="CHEBI:30616"/>
    </ligand>
</feature>
<keyword evidence="5" id="KW-0460">Magnesium</keyword>
<sequence length="194" mass="22433">MPVDKTEWRRTLRRARAQMNPAERAAATQIINRLLKRHIRKGRHIGVYWPIGRELRLDDFIQTALKRGAKLYLPYIEPNARRLWFTRYYLTGKAQQPERKRGKPKLSIPQFDGQKRRAHRLDLLLVPVVGIDKRGYRLGQAGGFYDATLAQIKYRLPTKTMGVGFGCQLVDELPVEPHDIALAGFVSEQGELKF</sequence>
<dbReference type="SUPFAM" id="SSF100950">
    <property type="entry name" value="NagB/RpiA/CoA transferase-like"/>
    <property type="match status" value="1"/>
</dbReference>
<dbReference type="Proteomes" id="UP000241868">
    <property type="component" value="Unassembled WGS sequence"/>
</dbReference>
<feature type="binding site" evidence="4">
    <location>
        <begin position="137"/>
        <end position="145"/>
    </location>
    <ligand>
        <name>ATP</name>
        <dbReference type="ChEBI" id="CHEBI:30616"/>
    </ligand>
</feature>
<keyword evidence="2 4" id="KW-0547">Nucleotide-binding</keyword>
<organism evidence="6 7">
    <name type="scientific">Neisseria iguanae</name>
    <dbReference type="NCBI Taxonomy" id="90242"/>
    <lineage>
        <taxon>Bacteria</taxon>
        <taxon>Pseudomonadati</taxon>
        <taxon>Pseudomonadota</taxon>
        <taxon>Betaproteobacteria</taxon>
        <taxon>Neisseriales</taxon>
        <taxon>Neisseriaceae</taxon>
        <taxon>Neisseria</taxon>
    </lineage>
</organism>